<evidence type="ECO:0000313" key="3">
    <source>
        <dbReference type="Proteomes" id="UP000250266"/>
    </source>
</evidence>
<evidence type="ECO:0000313" key="2">
    <source>
        <dbReference type="EMBL" id="OCK84275.1"/>
    </source>
</evidence>
<name>A0A8E2JIU4_9PEZI</name>
<gene>
    <name evidence="2" type="ORF">K432DRAFT_320713</name>
</gene>
<keyword evidence="1" id="KW-0472">Membrane</keyword>
<keyword evidence="3" id="KW-1185">Reference proteome</keyword>
<proteinExistence type="predicted"/>
<dbReference type="AlphaFoldDB" id="A0A8E2JIU4"/>
<reference evidence="2 3" key="1">
    <citation type="journal article" date="2016" name="Nat. Commun.">
        <title>Ectomycorrhizal ecology is imprinted in the genome of the dominant symbiotic fungus Cenococcum geophilum.</title>
        <authorList>
            <consortium name="DOE Joint Genome Institute"/>
            <person name="Peter M."/>
            <person name="Kohler A."/>
            <person name="Ohm R.A."/>
            <person name="Kuo A."/>
            <person name="Krutzmann J."/>
            <person name="Morin E."/>
            <person name="Arend M."/>
            <person name="Barry K.W."/>
            <person name="Binder M."/>
            <person name="Choi C."/>
            <person name="Clum A."/>
            <person name="Copeland A."/>
            <person name="Grisel N."/>
            <person name="Haridas S."/>
            <person name="Kipfer T."/>
            <person name="LaButti K."/>
            <person name="Lindquist E."/>
            <person name="Lipzen A."/>
            <person name="Maire R."/>
            <person name="Meier B."/>
            <person name="Mihaltcheva S."/>
            <person name="Molinier V."/>
            <person name="Murat C."/>
            <person name="Poggeler S."/>
            <person name="Quandt C.A."/>
            <person name="Sperisen C."/>
            <person name="Tritt A."/>
            <person name="Tisserant E."/>
            <person name="Crous P.W."/>
            <person name="Henrissat B."/>
            <person name="Nehls U."/>
            <person name="Egli S."/>
            <person name="Spatafora J.W."/>
            <person name="Grigoriev I.V."/>
            <person name="Martin F.M."/>
        </authorList>
    </citation>
    <scope>NUCLEOTIDE SEQUENCE [LARGE SCALE GENOMIC DNA]</scope>
    <source>
        <strain evidence="2 3">CBS 459.81</strain>
    </source>
</reference>
<dbReference type="OrthoDB" id="3890746at2759"/>
<keyword evidence="1" id="KW-1133">Transmembrane helix</keyword>
<accession>A0A8E2JIU4</accession>
<dbReference type="Proteomes" id="UP000250266">
    <property type="component" value="Unassembled WGS sequence"/>
</dbReference>
<evidence type="ECO:0000256" key="1">
    <source>
        <dbReference type="SAM" id="Phobius"/>
    </source>
</evidence>
<feature type="transmembrane region" description="Helical" evidence="1">
    <location>
        <begin position="12"/>
        <end position="37"/>
    </location>
</feature>
<organism evidence="2 3">
    <name type="scientific">Lepidopterella palustris CBS 459.81</name>
    <dbReference type="NCBI Taxonomy" id="1314670"/>
    <lineage>
        <taxon>Eukaryota</taxon>
        <taxon>Fungi</taxon>
        <taxon>Dikarya</taxon>
        <taxon>Ascomycota</taxon>
        <taxon>Pezizomycotina</taxon>
        <taxon>Dothideomycetes</taxon>
        <taxon>Pleosporomycetidae</taxon>
        <taxon>Mytilinidiales</taxon>
        <taxon>Argynnaceae</taxon>
        <taxon>Lepidopterella</taxon>
    </lineage>
</organism>
<sequence length="219" mass="24135">MKINPAPLHIAQVVLIGLSFCFAVAIIGTAAHTLHIFNTQQTSNPWWLPLWPQHFDTHSTSALIGSAASVVVLNAVFLIFSLVPRFNPSKRPTLRVLLALGTALPGALVTLCTVIYAHILNHNSPEIDTIETWTCRYKNDKPLQQDMSLASSMSNGNFGSLCTESKFALYGTLVVFLILSMSLGVSVVVWLADKWAERQRGKEWQDTNNVEMGGNVPKY</sequence>
<protein>
    <submittedName>
        <fullName evidence="2">Uncharacterized protein</fullName>
    </submittedName>
</protein>
<keyword evidence="1" id="KW-0812">Transmembrane</keyword>
<feature type="transmembrane region" description="Helical" evidence="1">
    <location>
        <begin position="57"/>
        <end position="84"/>
    </location>
</feature>
<feature type="transmembrane region" description="Helical" evidence="1">
    <location>
        <begin position="96"/>
        <end position="119"/>
    </location>
</feature>
<dbReference type="EMBL" id="KV744841">
    <property type="protein sequence ID" value="OCK84275.1"/>
    <property type="molecule type" value="Genomic_DNA"/>
</dbReference>
<feature type="transmembrane region" description="Helical" evidence="1">
    <location>
        <begin position="167"/>
        <end position="192"/>
    </location>
</feature>